<feature type="coiled-coil region" evidence="2">
    <location>
        <begin position="886"/>
        <end position="952"/>
    </location>
</feature>
<dbReference type="Proteomes" id="UP001165080">
    <property type="component" value="Unassembled WGS sequence"/>
</dbReference>
<feature type="compositionally biased region" description="Low complexity" evidence="3">
    <location>
        <begin position="15"/>
        <end position="39"/>
    </location>
</feature>
<feature type="region of interest" description="Disordered" evidence="3">
    <location>
        <begin position="120"/>
        <end position="168"/>
    </location>
</feature>
<feature type="domain" description="Amidase" evidence="4">
    <location>
        <begin position="247"/>
        <end position="342"/>
    </location>
</feature>
<dbReference type="InterPro" id="IPR036928">
    <property type="entry name" value="AS_sf"/>
</dbReference>
<dbReference type="SUPFAM" id="SSF48452">
    <property type="entry name" value="TPR-like"/>
    <property type="match status" value="1"/>
</dbReference>
<feature type="compositionally biased region" description="Gly residues" evidence="3">
    <location>
        <begin position="973"/>
        <end position="986"/>
    </location>
</feature>
<dbReference type="InterPro" id="IPR019734">
    <property type="entry name" value="TPR_rpt"/>
</dbReference>
<feature type="compositionally biased region" description="Low complexity" evidence="3">
    <location>
        <begin position="136"/>
        <end position="152"/>
    </location>
</feature>
<feature type="compositionally biased region" description="Basic and acidic residues" evidence="3">
    <location>
        <begin position="511"/>
        <end position="521"/>
    </location>
</feature>
<evidence type="ECO:0000256" key="3">
    <source>
        <dbReference type="SAM" id="MobiDB-lite"/>
    </source>
</evidence>
<feature type="compositionally biased region" description="Low complexity" evidence="3">
    <location>
        <begin position="522"/>
        <end position="542"/>
    </location>
</feature>
<sequence length="1066" mass="106476">MIESHPDRQPDALIAEVAEAAGGHHAPAEAAHAEAAPAEDAQENSNTEAGIHDDAADQPPTASAEPINLTAPPSPSPSRSTVPTTTRSNPSSPVPVILAAAILLGGGWWLLRRLRGRGPAEARPAGRKAARPPPQAAAAAAQAAASAEAAAAEPPPPPPPEPVEPDSLEILVCGPSDAAAAASAPPLGAGSLPLPLAGVTFLVSEDVDLVGTPTTLGRDPYDGTPIVPVAAPAAAAAEAAAAPAAAASASCGAVSRLQAAGAVCLGKAAMQPLGLDVLGANYGNPYNKAHVAGGGQTGSAAGVSTGLAQLALTTDLLGSARVPAACCGLYCYRSTPGALGQASTAAAGGGGGSGGGSGGGAPAEGGEAIAVMAADPGLLLRAAQTLGAPGSFDLRGEIVRFVVAEDLFGCCAVEYQPAGLAIKRAILKWAGSEQAGAVQLCSFLADNTPGWQSLTPDELLADIGGLPRGLAAWSTAARVLRAAHVNARLPPPPREAEKAEVDEKVEEEKVEEEKVEEKVEVAGEAAASSDAATTEAVAAEAPAEAEAEAEAVAEVEVEVAETRAEDSESAAKSGEEQQEEEERAGAGPGSAAPPAEAEAVGEEATAPAEAATDPPAAEAGAEAKAEAAPLQIRPPPPTPERLAAAREAARQLYDTLRHTVKPDTVIVLPVVPTAPLKRRAAAAAAAAAAAGDETVAAAAEAAAWEALAHGFNCLASLAQCPVVVVPLGTVADGTPLAAALMGCSRFDARLLAVAAKMGPIMQEAFQGVKRGLEEAVRRQNESQETVAAAAAAPSAPPAAASGRRGGAAAAAPPPPAVDPRRLERAERFKARGNDFFRADKYADALTEYGKAIHEHPDNPVYYNNRAMAGLKIFRFEQAEEDCNRALKFELKEADKAKALLRRATARTALQKYAEAEKDLRQVLSVEPNNRQAREDLQTLQQMKADMAAAQQRMVADFQAQRRMAAGATPGAPQPGGGGGSGGGGLPAGFDPSALPPGMDFSQLAAAAGGNPEALMGLMQAAAAAGGGGGGAGMDGFGGLADLGPMFGGGGGARRGGGGGSGGGARR</sequence>
<feature type="region of interest" description="Disordered" evidence="3">
    <location>
        <begin position="777"/>
        <end position="819"/>
    </location>
</feature>
<evidence type="ECO:0000259" key="4">
    <source>
        <dbReference type="Pfam" id="PF01425"/>
    </source>
</evidence>
<name>A0A9W6F6G9_9CHLO</name>
<feature type="region of interest" description="Disordered" evidence="3">
    <location>
        <begin position="1047"/>
        <end position="1066"/>
    </location>
</feature>
<feature type="compositionally biased region" description="Acidic residues" evidence="3">
    <location>
        <begin position="543"/>
        <end position="559"/>
    </location>
</feature>
<feature type="compositionally biased region" description="Low complexity" evidence="3">
    <location>
        <begin position="787"/>
        <end position="810"/>
    </location>
</feature>
<gene>
    <name evidence="5" type="primary">PLEST009472</name>
    <name evidence="5" type="ORF">PLESTB_001317700</name>
</gene>
<feature type="repeat" description="TPR" evidence="1">
    <location>
        <begin position="825"/>
        <end position="858"/>
    </location>
</feature>
<dbReference type="Gene3D" id="3.90.1300.10">
    <property type="entry name" value="Amidase signature (AS) domain"/>
    <property type="match status" value="2"/>
</dbReference>
<feature type="region of interest" description="Disordered" evidence="3">
    <location>
        <begin position="488"/>
        <end position="644"/>
    </location>
</feature>
<accession>A0A9W6F6G9</accession>
<feature type="compositionally biased region" description="Low complexity" evidence="3">
    <location>
        <begin position="77"/>
        <end position="92"/>
    </location>
</feature>
<evidence type="ECO:0000256" key="2">
    <source>
        <dbReference type="SAM" id="Coils"/>
    </source>
</evidence>
<evidence type="ECO:0000313" key="6">
    <source>
        <dbReference type="Proteomes" id="UP001165080"/>
    </source>
</evidence>
<keyword evidence="2" id="KW-0175">Coiled coil</keyword>
<dbReference type="SMART" id="SM00028">
    <property type="entry name" value="TPR"/>
    <property type="match status" value="3"/>
</dbReference>
<organism evidence="5 6">
    <name type="scientific">Pleodorina starrii</name>
    <dbReference type="NCBI Taxonomy" id="330485"/>
    <lineage>
        <taxon>Eukaryota</taxon>
        <taxon>Viridiplantae</taxon>
        <taxon>Chlorophyta</taxon>
        <taxon>core chlorophytes</taxon>
        <taxon>Chlorophyceae</taxon>
        <taxon>CS clade</taxon>
        <taxon>Chlamydomonadales</taxon>
        <taxon>Volvocaceae</taxon>
        <taxon>Pleodorina</taxon>
    </lineage>
</organism>
<keyword evidence="6" id="KW-1185">Reference proteome</keyword>
<feature type="compositionally biased region" description="Basic and acidic residues" evidence="3">
    <location>
        <begin position="1"/>
        <end position="10"/>
    </location>
</feature>
<dbReference type="SUPFAM" id="SSF75304">
    <property type="entry name" value="Amidase signature (AS) enzymes"/>
    <property type="match status" value="2"/>
</dbReference>
<dbReference type="InterPro" id="IPR011990">
    <property type="entry name" value="TPR-like_helical_dom_sf"/>
</dbReference>
<reference evidence="5 6" key="1">
    <citation type="journal article" date="2023" name="Commun. Biol.">
        <title>Reorganization of the ancestral sex-determining regions during the evolution of trioecy in Pleodorina starrii.</title>
        <authorList>
            <person name="Takahashi K."/>
            <person name="Suzuki S."/>
            <person name="Kawai-Toyooka H."/>
            <person name="Yamamoto K."/>
            <person name="Hamaji T."/>
            <person name="Ootsuki R."/>
            <person name="Yamaguchi H."/>
            <person name="Kawachi M."/>
            <person name="Higashiyama T."/>
            <person name="Nozaki H."/>
        </authorList>
    </citation>
    <scope>NUCLEOTIDE SEQUENCE [LARGE SCALE GENOMIC DNA]</scope>
    <source>
        <strain evidence="5 6">NIES-4479</strain>
    </source>
</reference>
<dbReference type="PANTHER" id="PTHR46310:SF7">
    <property type="entry name" value="AMIDASE 1"/>
    <property type="match status" value="1"/>
</dbReference>
<feature type="repeat" description="TPR" evidence="1">
    <location>
        <begin position="896"/>
        <end position="929"/>
    </location>
</feature>
<evidence type="ECO:0000313" key="5">
    <source>
        <dbReference type="EMBL" id="GLC58094.1"/>
    </source>
</evidence>
<dbReference type="Pfam" id="PF01425">
    <property type="entry name" value="Amidase"/>
    <property type="match status" value="1"/>
</dbReference>
<dbReference type="PANTHER" id="PTHR46310">
    <property type="entry name" value="AMIDASE 1"/>
    <property type="match status" value="1"/>
</dbReference>
<feature type="compositionally biased region" description="Pro residues" evidence="3">
    <location>
        <begin position="153"/>
        <end position="162"/>
    </location>
</feature>
<feature type="region of interest" description="Disordered" evidence="3">
    <location>
        <begin position="960"/>
        <end position="996"/>
    </location>
</feature>
<dbReference type="InterPro" id="IPR023631">
    <property type="entry name" value="Amidase_dom"/>
</dbReference>
<dbReference type="Gene3D" id="1.25.40.10">
    <property type="entry name" value="Tetratricopeptide repeat domain"/>
    <property type="match status" value="1"/>
</dbReference>
<feature type="compositionally biased region" description="Low complexity" evidence="3">
    <location>
        <begin position="589"/>
        <end position="631"/>
    </location>
</feature>
<comment type="caution">
    <text evidence="5">The sequence shown here is derived from an EMBL/GenBank/DDBJ whole genome shotgun (WGS) entry which is preliminary data.</text>
</comment>
<dbReference type="OrthoDB" id="2335338at2759"/>
<evidence type="ECO:0000256" key="1">
    <source>
        <dbReference type="PROSITE-ProRule" id="PRU00339"/>
    </source>
</evidence>
<protein>
    <recommendedName>
        <fullName evidence="4">Amidase domain-containing protein</fullName>
    </recommendedName>
</protein>
<keyword evidence="1" id="KW-0802">TPR repeat</keyword>
<dbReference type="EMBL" id="BRXU01000021">
    <property type="protein sequence ID" value="GLC58094.1"/>
    <property type="molecule type" value="Genomic_DNA"/>
</dbReference>
<feature type="region of interest" description="Disordered" evidence="3">
    <location>
        <begin position="1"/>
        <end position="92"/>
    </location>
</feature>
<dbReference type="AlphaFoldDB" id="A0A9W6F6G9"/>
<dbReference type="PROSITE" id="PS50005">
    <property type="entry name" value="TPR"/>
    <property type="match status" value="2"/>
</dbReference>
<proteinExistence type="predicted"/>